<keyword evidence="6" id="KW-0479">Metal-binding</keyword>
<comment type="caution">
    <text evidence="6">Lacks conserved residue(s) required for the propagation of feature annotation.</text>
</comment>
<dbReference type="InterPro" id="IPR027266">
    <property type="entry name" value="TrmE/GcvT-like"/>
</dbReference>
<feature type="binding site" evidence="6">
    <location>
        <position position="236"/>
    </location>
    <ligand>
        <name>Mg(2+)</name>
        <dbReference type="ChEBI" id="CHEBI:18420"/>
    </ligand>
</feature>
<dbReference type="SUPFAM" id="SSF116878">
    <property type="entry name" value="TrmE connector domain"/>
    <property type="match status" value="1"/>
</dbReference>
<dbReference type="PANTHER" id="PTHR42714:SF2">
    <property type="entry name" value="TRNA MODIFICATION GTPASE GTPBP3, MITOCHONDRIAL"/>
    <property type="match status" value="1"/>
</dbReference>
<dbReference type="InterPro" id="IPR006073">
    <property type="entry name" value="GTP-bd"/>
</dbReference>
<dbReference type="InterPro" id="IPR031168">
    <property type="entry name" value="G_TrmE"/>
</dbReference>
<evidence type="ECO:0000256" key="4">
    <source>
        <dbReference type="ARBA" id="ARBA00022958"/>
    </source>
</evidence>
<dbReference type="RefSeq" id="WP_349218108.1">
    <property type="nucleotide sequence ID" value="NZ_JBBMFD010000003.1"/>
</dbReference>
<dbReference type="SUPFAM" id="SSF52540">
    <property type="entry name" value="P-loop containing nucleoside triphosphate hydrolases"/>
    <property type="match status" value="1"/>
</dbReference>
<dbReference type="NCBIfam" id="TIGR00450">
    <property type="entry name" value="mnmE_trmE_thdF"/>
    <property type="match status" value="1"/>
</dbReference>
<dbReference type="InterPro" id="IPR027417">
    <property type="entry name" value="P-loop_NTPase"/>
</dbReference>
<keyword evidence="5 6" id="KW-0342">GTP-binding</keyword>
<dbReference type="CDD" id="cd04164">
    <property type="entry name" value="trmE"/>
    <property type="match status" value="1"/>
</dbReference>
<keyword evidence="3 6" id="KW-0547">Nucleotide-binding</keyword>
<sequence>MAGSEKTIAAISTPQAAGGIGIVRISGENARQVAQRVFHASSGKSVLAAKGYTALFGRVADQDGEFDEAVALVFAAPKSYTGEDVVELSCHGGLFLVRRLLAAVLAAGARPAGPGEFTRRAFLNGKLSLTGAEAVMDLIGAQGKQAAAAALAAKDGALGKRINGVKETILALSAHLAAWVDYPEDDIPALEPKAFQQDLADAQQELEGLLSGFDRGKVIREGVETVLAGRPNVGKSTLMNLLSGCERSIVTDIPGTTRDVVEETVRLRDVVLRLADTAGLRDTENPVEAAGVARTRERLKTAGLVLAVFDASESLNEEDRSLLKELKKSRAVAVINKTDLPVRVERNEIQAAIPQVVELSAASGQGYEALAEAVEAALGTAQIDPAAGMLATERQKQCALRAKDAVLEAREALEMGMTLDAVSVALDDAAAALLELTGERVTDAVLDQVFARFCVGK</sequence>
<name>A0ABV1DXS4_9FIRM</name>
<dbReference type="InterPro" id="IPR004520">
    <property type="entry name" value="GTPase_MnmE"/>
</dbReference>
<dbReference type="PROSITE" id="PS51709">
    <property type="entry name" value="G_TRME"/>
    <property type="match status" value="1"/>
</dbReference>
<feature type="binding site" evidence="6">
    <location>
        <begin position="251"/>
        <end position="257"/>
    </location>
    <ligand>
        <name>GTP</name>
        <dbReference type="ChEBI" id="CHEBI:37565"/>
    </ligand>
</feature>
<accession>A0ABV1DXS4</accession>
<dbReference type="SUPFAM" id="SSF103025">
    <property type="entry name" value="Folate-binding domain"/>
    <property type="match status" value="1"/>
</dbReference>
<dbReference type="InterPro" id="IPR018948">
    <property type="entry name" value="GTP-bd_TrmE_N"/>
</dbReference>
<feature type="binding site" evidence="6">
    <location>
        <begin position="276"/>
        <end position="279"/>
    </location>
    <ligand>
        <name>GTP</name>
        <dbReference type="ChEBI" id="CHEBI:37565"/>
    </ligand>
</feature>
<protein>
    <recommendedName>
        <fullName evidence="6">tRNA modification GTPase MnmE</fullName>
        <ecNumber evidence="6">3.6.-.-</ecNumber>
    </recommendedName>
</protein>
<evidence type="ECO:0000256" key="2">
    <source>
        <dbReference type="ARBA" id="ARBA00022694"/>
    </source>
</evidence>
<evidence type="ECO:0000313" key="9">
    <source>
        <dbReference type="EMBL" id="MEQ2439842.1"/>
    </source>
</evidence>
<feature type="binding site" evidence="6">
    <location>
        <position position="24"/>
    </location>
    <ligand>
        <name>(6S)-5-formyl-5,6,7,8-tetrahydrofolate</name>
        <dbReference type="ChEBI" id="CHEBI:57457"/>
    </ligand>
</feature>
<comment type="subunit">
    <text evidence="6">Homodimer. Heterotetramer of two MnmE and two MnmG subunits.</text>
</comment>
<dbReference type="NCBIfam" id="TIGR00231">
    <property type="entry name" value="small_GTP"/>
    <property type="match status" value="1"/>
</dbReference>
<dbReference type="Gene3D" id="3.30.1360.120">
    <property type="entry name" value="Probable tRNA modification gtpase trme, domain 1"/>
    <property type="match status" value="1"/>
</dbReference>
<organism evidence="9 10">
    <name type="scientific">Solibaculum intestinale</name>
    <dbReference type="NCBI Taxonomy" id="3133165"/>
    <lineage>
        <taxon>Bacteria</taxon>
        <taxon>Bacillati</taxon>
        <taxon>Bacillota</taxon>
        <taxon>Clostridia</taxon>
        <taxon>Eubacteriales</taxon>
        <taxon>Oscillospiraceae</taxon>
        <taxon>Solibaculum</taxon>
    </lineage>
</organism>
<comment type="cofactor">
    <cofactor evidence="6">
        <name>K(+)</name>
        <dbReference type="ChEBI" id="CHEBI:29103"/>
    </cofactor>
    <text evidence="6">Binds 1 potassium ion per subunit.</text>
</comment>
<dbReference type="Pfam" id="PF01926">
    <property type="entry name" value="MMR_HSR1"/>
    <property type="match status" value="1"/>
</dbReference>
<evidence type="ECO:0000256" key="3">
    <source>
        <dbReference type="ARBA" id="ARBA00022741"/>
    </source>
</evidence>
<proteinExistence type="inferred from homology"/>
<comment type="subcellular location">
    <subcellularLocation>
        <location evidence="6">Cytoplasm</location>
    </subcellularLocation>
</comment>
<dbReference type="Gene3D" id="3.40.50.300">
    <property type="entry name" value="P-loop containing nucleotide triphosphate hydrolases"/>
    <property type="match status" value="1"/>
</dbReference>
<keyword evidence="2 6" id="KW-0819">tRNA processing</keyword>
<feature type="binding site" evidence="6">
    <location>
        <position position="87"/>
    </location>
    <ligand>
        <name>(6S)-5-formyl-5,6,7,8-tetrahydrofolate</name>
        <dbReference type="ChEBI" id="CHEBI:57457"/>
    </ligand>
</feature>
<evidence type="ECO:0000313" key="10">
    <source>
        <dbReference type="Proteomes" id="UP001489509"/>
    </source>
</evidence>
<feature type="binding site" evidence="6">
    <location>
        <position position="232"/>
    </location>
    <ligand>
        <name>K(+)</name>
        <dbReference type="ChEBI" id="CHEBI:29103"/>
    </ligand>
</feature>
<evidence type="ECO:0000256" key="7">
    <source>
        <dbReference type="RuleBase" id="RU003313"/>
    </source>
</evidence>
<dbReference type="Pfam" id="PF12631">
    <property type="entry name" value="MnmE_helical"/>
    <property type="match status" value="1"/>
</dbReference>
<keyword evidence="10" id="KW-1185">Reference proteome</keyword>
<gene>
    <name evidence="6 9" type="primary">mnmE</name>
    <name evidence="6" type="synonym">trmE</name>
    <name evidence="9" type="ORF">WMO26_03265</name>
</gene>
<feature type="binding site" evidence="6">
    <location>
        <position position="256"/>
    </location>
    <ligand>
        <name>K(+)</name>
        <dbReference type="ChEBI" id="CHEBI:29103"/>
    </ligand>
</feature>
<evidence type="ECO:0000259" key="8">
    <source>
        <dbReference type="PROSITE" id="PS51709"/>
    </source>
</evidence>
<feature type="binding site" evidence="6">
    <location>
        <position position="251"/>
    </location>
    <ligand>
        <name>K(+)</name>
        <dbReference type="ChEBI" id="CHEBI:29103"/>
    </ligand>
</feature>
<feature type="binding site" evidence="6">
    <location>
        <position position="126"/>
    </location>
    <ligand>
        <name>(6S)-5-formyl-5,6,7,8-tetrahydrofolate</name>
        <dbReference type="ChEBI" id="CHEBI:57457"/>
    </ligand>
</feature>
<evidence type="ECO:0000256" key="5">
    <source>
        <dbReference type="ARBA" id="ARBA00023134"/>
    </source>
</evidence>
<dbReference type="InterPro" id="IPR025867">
    <property type="entry name" value="MnmE_helical"/>
</dbReference>
<dbReference type="PANTHER" id="PTHR42714">
    <property type="entry name" value="TRNA MODIFICATION GTPASE GTPBP3"/>
    <property type="match status" value="1"/>
</dbReference>
<feature type="binding site" evidence="6">
    <location>
        <position position="253"/>
    </location>
    <ligand>
        <name>K(+)</name>
        <dbReference type="ChEBI" id="CHEBI:29103"/>
    </ligand>
</feature>
<dbReference type="EMBL" id="JBBMFD010000003">
    <property type="protein sequence ID" value="MEQ2439842.1"/>
    <property type="molecule type" value="Genomic_DNA"/>
</dbReference>
<feature type="binding site" evidence="6">
    <location>
        <begin position="232"/>
        <end position="237"/>
    </location>
    <ligand>
        <name>GTP</name>
        <dbReference type="ChEBI" id="CHEBI:37565"/>
    </ligand>
</feature>
<evidence type="ECO:0000256" key="6">
    <source>
        <dbReference type="HAMAP-Rule" id="MF_00379"/>
    </source>
</evidence>
<keyword evidence="4 6" id="KW-0630">Potassium</keyword>
<feature type="binding site" evidence="6">
    <location>
        <position position="457"/>
    </location>
    <ligand>
        <name>(6S)-5-formyl-5,6,7,8-tetrahydrofolate</name>
        <dbReference type="ChEBI" id="CHEBI:57457"/>
    </ligand>
</feature>
<dbReference type="Pfam" id="PF10396">
    <property type="entry name" value="TrmE_N"/>
    <property type="match status" value="1"/>
</dbReference>
<feature type="domain" description="TrmE-type G" evidence="8">
    <location>
        <begin position="222"/>
        <end position="379"/>
    </location>
</feature>
<dbReference type="Proteomes" id="UP001489509">
    <property type="component" value="Unassembled WGS sequence"/>
</dbReference>
<comment type="caution">
    <text evidence="9">The sequence shown here is derived from an EMBL/GenBank/DDBJ whole genome shotgun (WGS) entry which is preliminary data.</text>
</comment>
<dbReference type="CDD" id="cd14858">
    <property type="entry name" value="TrmE_N"/>
    <property type="match status" value="1"/>
</dbReference>
<evidence type="ECO:0000256" key="1">
    <source>
        <dbReference type="ARBA" id="ARBA00011043"/>
    </source>
</evidence>
<dbReference type="HAMAP" id="MF_00379">
    <property type="entry name" value="GTPase_MnmE"/>
    <property type="match status" value="1"/>
</dbReference>
<dbReference type="InterPro" id="IPR027368">
    <property type="entry name" value="MnmE_dom2"/>
</dbReference>
<keyword evidence="6" id="KW-0460">Magnesium</keyword>
<keyword evidence="6" id="KW-0378">Hydrolase</keyword>
<keyword evidence="6" id="KW-0963">Cytoplasm</keyword>
<dbReference type="InterPro" id="IPR005225">
    <property type="entry name" value="Small_GTP-bd"/>
</dbReference>
<comment type="similarity">
    <text evidence="1 6 7">Belongs to the TRAFAC class TrmE-Era-EngA-EngB-Septin-like GTPase superfamily. TrmE GTPase family.</text>
</comment>
<dbReference type="Gene3D" id="1.20.120.430">
    <property type="entry name" value="tRNA modification GTPase MnmE domain 2"/>
    <property type="match status" value="1"/>
</dbReference>
<reference evidence="9 10" key="1">
    <citation type="submission" date="2024-03" db="EMBL/GenBank/DDBJ databases">
        <title>Human intestinal bacterial collection.</title>
        <authorList>
            <person name="Pauvert C."/>
            <person name="Hitch T.C.A."/>
            <person name="Clavel T."/>
        </authorList>
    </citation>
    <scope>NUCLEOTIDE SEQUENCE [LARGE SCALE GENOMIC DNA]</scope>
    <source>
        <strain evidence="9 10">CLA-JM-H44</strain>
    </source>
</reference>
<dbReference type="EC" id="3.6.-.-" evidence="6"/>
<comment type="function">
    <text evidence="6">Exhibits a very high intrinsic GTPase hydrolysis rate. Involved in the addition of a carboxymethylaminomethyl (cmnm) group at the wobble position (U34) of certain tRNAs, forming tRNA-cmnm(5)s(2)U34.</text>
</comment>
<feature type="binding site" evidence="6">
    <location>
        <position position="257"/>
    </location>
    <ligand>
        <name>Mg(2+)</name>
        <dbReference type="ChEBI" id="CHEBI:18420"/>
    </ligand>
</feature>